<reference evidence="1 2" key="1">
    <citation type="submission" date="2019-06" db="EMBL/GenBank/DDBJ databases">
        <authorList>
            <person name="Rodrigo-Torres L."/>
            <person name="Arahal R. D."/>
            <person name="Lucena T."/>
        </authorList>
    </citation>
    <scope>NUCLEOTIDE SEQUENCE [LARGE SCALE GENOMIC DNA]</scope>
    <source>
        <strain evidence="1 2">SB0023/3</strain>
    </source>
</reference>
<protein>
    <submittedName>
        <fullName evidence="1">Uncharacterized protein</fullName>
    </submittedName>
</protein>
<sequence length="36" mass="3843">MQPKQTPKALPTLTFAAILSKVLTKGCRNVSGSLEI</sequence>
<accession>A0A509EL41</accession>
<evidence type="ECO:0000313" key="1">
    <source>
        <dbReference type="EMBL" id="VUD74209.1"/>
    </source>
</evidence>
<dbReference type="Proteomes" id="UP000410984">
    <property type="component" value="Unassembled WGS sequence"/>
</dbReference>
<dbReference type="AlphaFoldDB" id="A0A509EL41"/>
<evidence type="ECO:0000313" key="2">
    <source>
        <dbReference type="Proteomes" id="UP000410984"/>
    </source>
</evidence>
<gene>
    <name evidence="1" type="ORF">MET9862_04837</name>
</gene>
<name>A0A509EL41_9HYPH</name>
<dbReference type="EMBL" id="CABFPH010000109">
    <property type="protein sequence ID" value="VUD74209.1"/>
    <property type="molecule type" value="Genomic_DNA"/>
</dbReference>
<proteinExistence type="predicted"/>
<keyword evidence="2" id="KW-1185">Reference proteome</keyword>
<organism evidence="1 2">
    <name type="scientific">Methylobacterium symbioticum</name>
    <dbReference type="NCBI Taxonomy" id="2584084"/>
    <lineage>
        <taxon>Bacteria</taxon>
        <taxon>Pseudomonadati</taxon>
        <taxon>Pseudomonadota</taxon>
        <taxon>Alphaproteobacteria</taxon>
        <taxon>Hyphomicrobiales</taxon>
        <taxon>Methylobacteriaceae</taxon>
        <taxon>Methylobacterium</taxon>
    </lineage>
</organism>